<evidence type="ECO:0000313" key="3">
    <source>
        <dbReference type="Proteomes" id="UP000034795"/>
    </source>
</evidence>
<dbReference type="EMBL" id="LCMS01000004">
    <property type="protein sequence ID" value="KKU41419.1"/>
    <property type="molecule type" value="Genomic_DNA"/>
</dbReference>
<comment type="caution">
    <text evidence="2">The sequence shown here is derived from an EMBL/GenBank/DDBJ whole genome shotgun (WGS) entry which is preliminary data.</text>
</comment>
<dbReference type="PROSITE" id="PS51273">
    <property type="entry name" value="GATASE_TYPE_1"/>
    <property type="match status" value="1"/>
</dbReference>
<dbReference type="SUPFAM" id="SSF52317">
    <property type="entry name" value="Class I glutamine amidotransferase-like"/>
    <property type="match status" value="1"/>
</dbReference>
<evidence type="ECO:0000259" key="1">
    <source>
        <dbReference type="Pfam" id="PF00117"/>
    </source>
</evidence>
<dbReference type="Proteomes" id="UP000034795">
    <property type="component" value="Unassembled WGS sequence"/>
</dbReference>
<dbReference type="InterPro" id="IPR029062">
    <property type="entry name" value="Class_I_gatase-like"/>
</dbReference>
<dbReference type="GO" id="GO:0005829">
    <property type="term" value="C:cytosol"/>
    <property type="evidence" value="ECO:0007669"/>
    <property type="project" value="TreeGrafter"/>
</dbReference>
<accession>A0A0G1Q8U1</accession>
<protein>
    <submittedName>
        <fullName evidence="2">Putative Glutamine amidotransferase</fullName>
    </submittedName>
</protein>
<dbReference type="InterPro" id="IPR017926">
    <property type="entry name" value="GATASE"/>
</dbReference>
<keyword evidence="2" id="KW-0808">Transferase</keyword>
<evidence type="ECO:0000313" key="2">
    <source>
        <dbReference type="EMBL" id="KKU41419.1"/>
    </source>
</evidence>
<dbReference type="STRING" id="1618994.UX57_C0004G0123"/>
<keyword evidence="2" id="KW-0315">Glutamine amidotransferase</keyword>
<feature type="domain" description="Glutamine amidotransferase" evidence="1">
    <location>
        <begin position="78"/>
        <end position="198"/>
    </location>
</feature>
<dbReference type="GO" id="GO:0016740">
    <property type="term" value="F:transferase activity"/>
    <property type="evidence" value="ECO:0007669"/>
    <property type="project" value="UniProtKB-KW"/>
</dbReference>
<dbReference type="CDD" id="cd01741">
    <property type="entry name" value="GATase1_1"/>
    <property type="match status" value="1"/>
</dbReference>
<dbReference type="PANTHER" id="PTHR42695">
    <property type="entry name" value="GLUTAMINE AMIDOTRANSFERASE YLR126C-RELATED"/>
    <property type="match status" value="1"/>
</dbReference>
<proteinExistence type="predicted"/>
<dbReference type="AlphaFoldDB" id="A0A0G1Q8U1"/>
<dbReference type="Pfam" id="PF00117">
    <property type="entry name" value="GATase"/>
    <property type="match status" value="1"/>
</dbReference>
<sequence length="262" mass="29697">MIDCHYLIFMRILLIQIRQDAILQHEYKAIMEKMQLRSSELISWNIFMSLTPPEPIETFQAILIGGSGAYCVSLWNIPQELEAITQVVRIAYARGIPVLGICFGCHLLAHIFGGEVQMDSFRQEVGTFEITSTTIATSDTLFSQLPKKFWAQEGHKDHVVRLPKGAIHLASSALSKYQAFRLSEGCLYGVQFHPELSKQDVLVRYQMYHQDYQKNQHDGFVSDAGSSDGQNDLNSLAMGICEAPDAERFLLLFKKNIGKKFF</sequence>
<organism evidence="2 3">
    <name type="scientific">Candidatus Uhrbacteria bacterium GW2011_GWE2_46_68</name>
    <dbReference type="NCBI Taxonomy" id="1618994"/>
    <lineage>
        <taxon>Bacteria</taxon>
        <taxon>Candidatus Uhriibacteriota</taxon>
    </lineage>
</organism>
<reference evidence="2 3" key="1">
    <citation type="journal article" date="2015" name="Nature">
        <title>rRNA introns, odd ribosomes, and small enigmatic genomes across a large radiation of phyla.</title>
        <authorList>
            <person name="Brown C.T."/>
            <person name="Hug L.A."/>
            <person name="Thomas B.C."/>
            <person name="Sharon I."/>
            <person name="Castelle C.J."/>
            <person name="Singh A."/>
            <person name="Wilkins M.J."/>
            <person name="Williams K.H."/>
            <person name="Banfield J.F."/>
        </authorList>
    </citation>
    <scope>NUCLEOTIDE SEQUENCE [LARGE SCALE GENOMIC DNA]</scope>
</reference>
<dbReference type="InterPro" id="IPR044992">
    <property type="entry name" value="ChyE-like"/>
</dbReference>
<dbReference type="PANTHER" id="PTHR42695:SF5">
    <property type="entry name" value="GLUTAMINE AMIDOTRANSFERASE YLR126C-RELATED"/>
    <property type="match status" value="1"/>
</dbReference>
<name>A0A0G1Q8U1_9BACT</name>
<gene>
    <name evidence="2" type="ORF">UX57_C0004G0123</name>
</gene>
<dbReference type="Gene3D" id="3.40.50.880">
    <property type="match status" value="1"/>
</dbReference>